<protein>
    <submittedName>
        <fullName evidence="1">Uncharacterized protein</fullName>
    </submittedName>
</protein>
<dbReference type="EMBL" id="JAWDGP010003786">
    <property type="protein sequence ID" value="KAK3770825.1"/>
    <property type="molecule type" value="Genomic_DNA"/>
</dbReference>
<dbReference type="AlphaFoldDB" id="A0AAE0ZK49"/>
<accession>A0AAE0ZK49</accession>
<gene>
    <name evidence="1" type="ORF">RRG08_036426</name>
</gene>
<proteinExistence type="predicted"/>
<organism evidence="1 2">
    <name type="scientific">Elysia crispata</name>
    <name type="common">lettuce slug</name>
    <dbReference type="NCBI Taxonomy" id="231223"/>
    <lineage>
        <taxon>Eukaryota</taxon>
        <taxon>Metazoa</taxon>
        <taxon>Spiralia</taxon>
        <taxon>Lophotrochozoa</taxon>
        <taxon>Mollusca</taxon>
        <taxon>Gastropoda</taxon>
        <taxon>Heterobranchia</taxon>
        <taxon>Euthyneura</taxon>
        <taxon>Panpulmonata</taxon>
        <taxon>Sacoglossa</taxon>
        <taxon>Placobranchoidea</taxon>
        <taxon>Plakobranchidae</taxon>
        <taxon>Elysia</taxon>
    </lineage>
</organism>
<dbReference type="Proteomes" id="UP001283361">
    <property type="component" value="Unassembled WGS sequence"/>
</dbReference>
<comment type="caution">
    <text evidence="1">The sequence shown here is derived from an EMBL/GenBank/DDBJ whole genome shotgun (WGS) entry which is preliminary data.</text>
</comment>
<evidence type="ECO:0000313" key="1">
    <source>
        <dbReference type="EMBL" id="KAK3770825.1"/>
    </source>
</evidence>
<reference evidence="1" key="1">
    <citation type="journal article" date="2023" name="G3 (Bethesda)">
        <title>A reference genome for the long-term kleptoplast-retaining sea slug Elysia crispata morphotype clarki.</title>
        <authorList>
            <person name="Eastman K.E."/>
            <person name="Pendleton A.L."/>
            <person name="Shaikh M.A."/>
            <person name="Suttiyut T."/>
            <person name="Ogas R."/>
            <person name="Tomko P."/>
            <person name="Gavelis G."/>
            <person name="Widhalm J.R."/>
            <person name="Wisecaver J.H."/>
        </authorList>
    </citation>
    <scope>NUCLEOTIDE SEQUENCE</scope>
    <source>
        <strain evidence="1">ECLA1</strain>
    </source>
</reference>
<evidence type="ECO:0000313" key="2">
    <source>
        <dbReference type="Proteomes" id="UP001283361"/>
    </source>
</evidence>
<keyword evidence="2" id="KW-1185">Reference proteome</keyword>
<sequence length="68" mass="7387">MLSVRLIGGPDKQKITLDRLVLGVFDLAMRPCGDKHNRAYPDILAHGVITPSDHFPTFTTPGELTQGG</sequence>
<name>A0AAE0ZK49_9GAST</name>